<dbReference type="PANTHER" id="PTHR42759">
    <property type="entry name" value="MOXR FAMILY PROTEIN"/>
    <property type="match status" value="1"/>
</dbReference>
<dbReference type="Gene3D" id="3.40.50.300">
    <property type="entry name" value="P-loop containing nucleotide triphosphate hydrolases"/>
    <property type="match status" value="1"/>
</dbReference>
<dbReference type="InterPro" id="IPR050764">
    <property type="entry name" value="CbbQ/NirQ/NorQ/GpvN"/>
</dbReference>
<dbReference type="InterPro" id="IPR027417">
    <property type="entry name" value="P-loop_NTPase"/>
</dbReference>
<dbReference type="SUPFAM" id="SSF52540">
    <property type="entry name" value="P-loop containing nucleoside triphosphate hydrolases"/>
    <property type="match status" value="1"/>
</dbReference>
<dbReference type="Pfam" id="PF07726">
    <property type="entry name" value="AAA_3"/>
    <property type="match status" value="1"/>
</dbReference>
<organism evidence="2">
    <name type="scientific">anaerobic digester metagenome</name>
    <dbReference type="NCBI Taxonomy" id="1263854"/>
    <lineage>
        <taxon>unclassified sequences</taxon>
        <taxon>metagenomes</taxon>
        <taxon>ecological metagenomes</taxon>
    </lineage>
</organism>
<dbReference type="GO" id="GO:0016887">
    <property type="term" value="F:ATP hydrolysis activity"/>
    <property type="evidence" value="ECO:0007669"/>
    <property type="project" value="InterPro"/>
</dbReference>
<dbReference type="GO" id="GO:0005524">
    <property type="term" value="F:ATP binding"/>
    <property type="evidence" value="ECO:0007669"/>
    <property type="project" value="InterPro"/>
</dbReference>
<dbReference type="AlphaFoldDB" id="A0A485MDA1"/>
<name>A0A485MDA1_9ZZZZ</name>
<proteinExistence type="predicted"/>
<dbReference type="InterPro" id="IPR041628">
    <property type="entry name" value="ChlI/MoxR_AAA_lid"/>
</dbReference>
<evidence type="ECO:0000259" key="1">
    <source>
        <dbReference type="SMART" id="SM00382"/>
    </source>
</evidence>
<protein>
    <recommendedName>
        <fullName evidence="1">AAA+ ATPase domain-containing protein</fullName>
    </recommendedName>
</protein>
<dbReference type="PANTHER" id="PTHR42759:SF1">
    <property type="entry name" value="MAGNESIUM-CHELATASE SUBUNIT CHLD"/>
    <property type="match status" value="1"/>
</dbReference>
<dbReference type="EMBL" id="CAADRM010000165">
    <property type="protein sequence ID" value="VFU19080.1"/>
    <property type="molecule type" value="Genomic_DNA"/>
</dbReference>
<accession>A0A485MDA1</accession>
<sequence length="303" mass="33321">MEHTRVQDMVDRMSQVFLGQDEVVRSIVCGILAGGHVLLEGVPGVGKTLIGLAVSRLLDVSFKRIQFTNDLLPSDVIGFHAVRSGSGGFELVKGPIFASIVLADEINRTSPKTQSALLEAMEERRVTIDGATYDLPAPFMVIATQNPVEIAGTFPLPESQLDRFLFKIRVGYPSLEEEQQIIARGIDHTEALRLEPVMTRDILLSMIGCVSRVLVHRDVLEYMTSLVRSTRCLPDVELGVSPRGGLALKRASQAWAFMHGRDFVTPGDVLTMMPLVLPHRIITRGGDPYHVIQALAQEVPVPH</sequence>
<feature type="domain" description="AAA+ ATPase" evidence="1">
    <location>
        <begin position="33"/>
        <end position="174"/>
    </location>
</feature>
<dbReference type="SMART" id="SM00382">
    <property type="entry name" value="AAA"/>
    <property type="match status" value="1"/>
</dbReference>
<reference evidence="2" key="1">
    <citation type="submission" date="2019-03" db="EMBL/GenBank/DDBJ databases">
        <authorList>
            <person name="Hao L."/>
        </authorList>
    </citation>
    <scope>NUCLEOTIDE SEQUENCE</scope>
</reference>
<dbReference type="Pfam" id="PF17863">
    <property type="entry name" value="AAA_lid_2"/>
    <property type="match status" value="1"/>
</dbReference>
<dbReference type="CDD" id="cd00009">
    <property type="entry name" value="AAA"/>
    <property type="match status" value="1"/>
</dbReference>
<dbReference type="PIRSF" id="PIRSF002849">
    <property type="entry name" value="AAA_ATPase_chaperone_MoxR_prd"/>
    <property type="match status" value="1"/>
</dbReference>
<dbReference type="Gene3D" id="1.10.8.80">
    <property type="entry name" value="Magnesium chelatase subunit I, C-Terminal domain"/>
    <property type="match status" value="1"/>
</dbReference>
<gene>
    <name evidence="2" type="ORF">SCFA_960013</name>
</gene>
<evidence type="ECO:0000313" key="2">
    <source>
        <dbReference type="EMBL" id="VFU19080.1"/>
    </source>
</evidence>
<dbReference type="InterPro" id="IPR003593">
    <property type="entry name" value="AAA+_ATPase"/>
</dbReference>
<dbReference type="InterPro" id="IPR011703">
    <property type="entry name" value="ATPase_AAA-3"/>
</dbReference>